<dbReference type="Proteomes" id="UP001145114">
    <property type="component" value="Unassembled WGS sequence"/>
</dbReference>
<keyword evidence="2" id="KW-1185">Reference proteome</keyword>
<evidence type="ECO:0000313" key="1">
    <source>
        <dbReference type="EMBL" id="KAJ1674395.1"/>
    </source>
</evidence>
<accession>A0ACC1HG99</accession>
<organism evidence="1 2">
    <name type="scientific">Spiromyces aspiralis</name>
    <dbReference type="NCBI Taxonomy" id="68401"/>
    <lineage>
        <taxon>Eukaryota</taxon>
        <taxon>Fungi</taxon>
        <taxon>Fungi incertae sedis</taxon>
        <taxon>Zoopagomycota</taxon>
        <taxon>Kickxellomycotina</taxon>
        <taxon>Kickxellomycetes</taxon>
        <taxon>Kickxellales</taxon>
        <taxon>Kickxellaceae</taxon>
        <taxon>Spiromyces</taxon>
    </lineage>
</organism>
<dbReference type="EMBL" id="JAMZIH010005999">
    <property type="protein sequence ID" value="KAJ1674395.1"/>
    <property type="molecule type" value="Genomic_DNA"/>
</dbReference>
<reference evidence="1" key="1">
    <citation type="submission" date="2022-06" db="EMBL/GenBank/DDBJ databases">
        <title>Phylogenomic reconstructions and comparative analyses of Kickxellomycotina fungi.</title>
        <authorList>
            <person name="Reynolds N.K."/>
            <person name="Stajich J.E."/>
            <person name="Barry K."/>
            <person name="Grigoriev I.V."/>
            <person name="Crous P."/>
            <person name="Smith M.E."/>
        </authorList>
    </citation>
    <scope>NUCLEOTIDE SEQUENCE</scope>
    <source>
        <strain evidence="1">RSA 2271</strain>
    </source>
</reference>
<gene>
    <name evidence="1" type="primary">HMG1_1</name>
    <name evidence="1" type="ORF">EV182_003361</name>
</gene>
<sequence>MVMKRLGGRKILMREFSTKSLNKSDDDESDTVDEDRQDEDVRSASECKRVMEAQGTSALTDNEIILLVKEGVIPAYALEKKLESFERAIRIRRSIISRASFSKALEGSLLPYKHYDYSKVHGQCCENVIGYMPIPVGVAGPIRIDGTLYHIPVSTTEGALVASISRGCKAITLSGGASTALLKDGMSRGPCLQLPSAMEAARLKLWVDSYEGHQVITESFESTSRFAKLRGLKTAVAGRLLFIRFVTFTGDAMGMNMISKGCERALETICEQFPEARVVTVSGNYCIDKKPAAINWIEGRGKSVVAEAVISGHVVENMLKTTVKALCSLNINKNLIGSAMAGSVGGFNAHAANTLTAIFLATGQDPAQNVESSNCITLMEPAEGEDGAINLRISCTMPCIEVGTVGGGTVLPPQAVCLEMLGCRGPNAEEPGANARKLARIICASVMAGELSLPLYTKTRAAPSASGTNSNLDGLSLKIAGVLYCIIAATNIIIAIVKNRQRW</sequence>
<protein>
    <submittedName>
        <fullName evidence="1">3-hydroxy-3-methylglutaryl-coenzyme A (HMG-CoA) reductase isozyme</fullName>
        <ecNumber evidence="1">1.1.1.34</ecNumber>
    </submittedName>
</protein>
<name>A0ACC1HG99_9FUNG</name>
<evidence type="ECO:0000313" key="2">
    <source>
        <dbReference type="Proteomes" id="UP001145114"/>
    </source>
</evidence>
<dbReference type="EC" id="1.1.1.34" evidence="1"/>
<comment type="caution">
    <text evidence="1">The sequence shown here is derived from an EMBL/GenBank/DDBJ whole genome shotgun (WGS) entry which is preliminary data.</text>
</comment>
<keyword evidence="1" id="KW-0560">Oxidoreductase</keyword>
<proteinExistence type="predicted"/>